<evidence type="ECO:0000313" key="2">
    <source>
        <dbReference type="EMBL" id="CRZ24671.1"/>
    </source>
</evidence>
<gene>
    <name evidence="2" type="primary">Bm525</name>
    <name evidence="2" type="ORF">BM_Bm525</name>
</gene>
<feature type="compositionally biased region" description="Basic and acidic residues" evidence="1">
    <location>
        <begin position="17"/>
        <end position="35"/>
    </location>
</feature>
<sequence>MSATTVPKILANVAVHERKLTKSRTRENSGVERVRSGNAGHR</sequence>
<dbReference type="AlphaFoldDB" id="A0A1I9GDB5"/>
<accession>A0A1I9GDB5</accession>
<organism evidence="2">
    <name type="scientific">Brugia malayi</name>
    <name type="common">Filarial nematode worm</name>
    <dbReference type="NCBI Taxonomy" id="6279"/>
    <lineage>
        <taxon>Eukaryota</taxon>
        <taxon>Metazoa</taxon>
        <taxon>Ecdysozoa</taxon>
        <taxon>Nematoda</taxon>
        <taxon>Chromadorea</taxon>
        <taxon>Rhabditida</taxon>
        <taxon>Spirurina</taxon>
        <taxon>Spiruromorpha</taxon>
        <taxon>Filarioidea</taxon>
        <taxon>Onchocercidae</taxon>
        <taxon>Brugia</taxon>
    </lineage>
</organism>
<proteinExistence type="predicted"/>
<name>A0A1I9GDB5_BRUMA</name>
<protein>
    <submittedName>
        <fullName evidence="2">Bm525</fullName>
    </submittedName>
</protein>
<feature type="region of interest" description="Disordered" evidence="1">
    <location>
        <begin position="17"/>
        <end position="42"/>
    </location>
</feature>
<evidence type="ECO:0000256" key="1">
    <source>
        <dbReference type="SAM" id="MobiDB-lite"/>
    </source>
</evidence>
<reference evidence="2" key="1">
    <citation type="journal article" date="2007" name="Science">
        <title>Draft genome of the filarial nematode parasite Brugia malayi.</title>
        <authorList>
            <person name="Ghedin E."/>
            <person name="Wang S."/>
            <person name="Spiro D."/>
            <person name="Caler E."/>
            <person name="Zhao Q."/>
            <person name="Crabtree J."/>
            <person name="Allen J.E."/>
            <person name="Delcher A.L."/>
            <person name="Guiliano D.B."/>
            <person name="Miranda-Saavedra D."/>
            <person name="Angiuoli S.V."/>
            <person name="Creasy T."/>
            <person name="Amedeo P."/>
            <person name="Haas B."/>
            <person name="El-Sayed N.M."/>
            <person name="Wortman J.R."/>
            <person name="Feldblyum T."/>
            <person name="Tallon L."/>
            <person name="Schatz M."/>
            <person name="Shumway M."/>
            <person name="Koo H."/>
            <person name="Salzberg S.L."/>
            <person name="Schobel S."/>
            <person name="Pertea M."/>
            <person name="Pop M."/>
            <person name="White O."/>
            <person name="Barton G.J."/>
            <person name="Carlow C.K."/>
            <person name="Crawford M.J."/>
            <person name="Daub J."/>
            <person name="Dimmic M.W."/>
            <person name="Estes C.F."/>
            <person name="Foster J.M."/>
            <person name="Ganatra M."/>
            <person name="Gregory W.F."/>
            <person name="Johnson N.M."/>
            <person name="Jin J."/>
            <person name="Komuniecki R."/>
            <person name="Korf I."/>
            <person name="Kumar S."/>
            <person name="Laney S."/>
            <person name="Li B.W."/>
            <person name="Li W."/>
            <person name="Lindblom T.H."/>
            <person name="Lustigman S."/>
            <person name="Ma D."/>
            <person name="Maina C.V."/>
            <person name="Martin D.M."/>
            <person name="McCarter J.P."/>
            <person name="McReynolds L."/>
            <person name="Mitreva M."/>
            <person name="Nutman T.B."/>
            <person name="Parkinson J."/>
            <person name="Peregrin-Alvarez J.M."/>
            <person name="Poole C."/>
            <person name="Ren Q."/>
            <person name="Saunders L."/>
            <person name="Sluder A.E."/>
            <person name="Smith K."/>
            <person name="Stanke M."/>
            <person name="Unnasch T.R."/>
            <person name="Ware J."/>
            <person name="Wei A.D."/>
            <person name="Weil G."/>
            <person name="Williams D.J."/>
            <person name="Zhang Y."/>
            <person name="Williams S.A."/>
            <person name="Fraser-Liggett C."/>
            <person name="Slatko B."/>
            <person name="Blaxter M.L."/>
            <person name="Scott A.L."/>
        </authorList>
    </citation>
    <scope>NUCLEOTIDE SEQUENCE</scope>
    <source>
        <strain evidence="2">FR3</strain>
    </source>
</reference>
<reference evidence="2" key="2">
    <citation type="submission" date="2012-12" db="EMBL/GenBank/DDBJ databases">
        <authorList>
            <consortium name="WormBase Consortium"/>
            <person name="Ghedin E."/>
            <person name="Paulini M."/>
        </authorList>
    </citation>
    <scope>NUCLEOTIDE SEQUENCE</scope>
    <source>
        <strain evidence="2">FR3</strain>
    </source>
</reference>
<dbReference type="EMBL" id="LN856980">
    <property type="protein sequence ID" value="CRZ24671.1"/>
    <property type="molecule type" value="Genomic_DNA"/>
</dbReference>